<dbReference type="Proteomes" id="UP000515307">
    <property type="component" value="Chromosome"/>
</dbReference>
<dbReference type="AlphaFoldDB" id="A0A7G7BGU6"/>
<evidence type="ECO:0000256" key="1">
    <source>
        <dbReference type="SAM" id="MobiDB-lite"/>
    </source>
</evidence>
<accession>A0A7G7BGU6</accession>
<proteinExistence type="predicted"/>
<organism evidence="2 3">
    <name type="scientific">Streptomyces finlayi</name>
    <dbReference type="NCBI Taxonomy" id="67296"/>
    <lineage>
        <taxon>Bacteria</taxon>
        <taxon>Bacillati</taxon>
        <taxon>Actinomycetota</taxon>
        <taxon>Actinomycetes</taxon>
        <taxon>Kitasatosporales</taxon>
        <taxon>Streptomycetaceae</taxon>
        <taxon>Streptomyces</taxon>
    </lineage>
</organism>
<gene>
    <name evidence="2" type="ORF">F0344_08000</name>
</gene>
<protein>
    <submittedName>
        <fullName evidence="2">Uncharacterized protein</fullName>
    </submittedName>
</protein>
<evidence type="ECO:0000313" key="3">
    <source>
        <dbReference type="Proteomes" id="UP000515307"/>
    </source>
</evidence>
<evidence type="ECO:0000313" key="2">
    <source>
        <dbReference type="EMBL" id="QNE74561.1"/>
    </source>
</evidence>
<feature type="compositionally biased region" description="Basic and acidic residues" evidence="1">
    <location>
        <begin position="1"/>
        <end position="10"/>
    </location>
</feature>
<sequence>MDSYEPHDLDEMTPTHSERTTRNCGTSSHPLIPTCAPATQVARAAVARL</sequence>
<feature type="region of interest" description="Disordered" evidence="1">
    <location>
        <begin position="1"/>
        <end position="33"/>
    </location>
</feature>
<reference evidence="3" key="1">
    <citation type="submission" date="2019-10" db="EMBL/GenBank/DDBJ databases">
        <title>Antimicrobial potential of Antarctic Bacteria.</title>
        <authorList>
            <person name="Benaud N."/>
            <person name="Edwards R.J."/>
            <person name="Ferrari B.C."/>
        </authorList>
    </citation>
    <scope>NUCLEOTIDE SEQUENCE [LARGE SCALE GENOMIC DNA]</scope>
    <source>
        <strain evidence="3">NBSH44</strain>
    </source>
</reference>
<dbReference type="KEGG" id="sfiy:F0344_08000"/>
<name>A0A7G7BGU6_9ACTN</name>
<keyword evidence="3" id="KW-1185">Reference proteome</keyword>
<dbReference type="RefSeq" id="WP_185298116.1">
    <property type="nucleotide sequence ID" value="NZ_CP045702.1"/>
</dbReference>
<dbReference type="EMBL" id="CP045702">
    <property type="protein sequence ID" value="QNE74561.1"/>
    <property type="molecule type" value="Genomic_DNA"/>
</dbReference>